<reference evidence="1 2" key="1">
    <citation type="submission" date="2014-04" db="EMBL/GenBank/DDBJ databases">
        <authorList>
            <consortium name="DOE Joint Genome Institute"/>
            <person name="Kuo A."/>
            <person name="Tarkka M."/>
            <person name="Buscot F."/>
            <person name="Kohler A."/>
            <person name="Nagy L.G."/>
            <person name="Floudas D."/>
            <person name="Copeland A."/>
            <person name="Barry K.W."/>
            <person name="Cichocki N."/>
            <person name="Veneault-Fourrey C."/>
            <person name="LaButti K."/>
            <person name="Lindquist E.A."/>
            <person name="Lipzen A."/>
            <person name="Lundell T."/>
            <person name="Morin E."/>
            <person name="Murat C."/>
            <person name="Sun H."/>
            <person name="Tunlid A."/>
            <person name="Henrissat B."/>
            <person name="Grigoriev I.V."/>
            <person name="Hibbett D.S."/>
            <person name="Martin F."/>
            <person name="Nordberg H.P."/>
            <person name="Cantor M.N."/>
            <person name="Hua S.X."/>
        </authorList>
    </citation>
    <scope>NUCLEOTIDE SEQUENCE [LARGE SCALE GENOMIC DNA]</scope>
    <source>
        <strain evidence="1 2">F 1598</strain>
    </source>
</reference>
<reference evidence="2" key="2">
    <citation type="submission" date="2015-01" db="EMBL/GenBank/DDBJ databases">
        <title>Evolutionary Origins and Diversification of the Mycorrhizal Mutualists.</title>
        <authorList>
            <consortium name="DOE Joint Genome Institute"/>
            <consortium name="Mycorrhizal Genomics Consortium"/>
            <person name="Kohler A."/>
            <person name="Kuo A."/>
            <person name="Nagy L.G."/>
            <person name="Floudas D."/>
            <person name="Copeland A."/>
            <person name="Barry K.W."/>
            <person name="Cichocki N."/>
            <person name="Veneault-Fourrey C."/>
            <person name="LaButti K."/>
            <person name="Lindquist E.A."/>
            <person name="Lipzen A."/>
            <person name="Lundell T."/>
            <person name="Morin E."/>
            <person name="Murat C."/>
            <person name="Riley R."/>
            <person name="Ohm R."/>
            <person name="Sun H."/>
            <person name="Tunlid A."/>
            <person name="Henrissat B."/>
            <person name="Grigoriev I.V."/>
            <person name="Hibbett D.S."/>
            <person name="Martin F."/>
        </authorList>
    </citation>
    <scope>NUCLEOTIDE SEQUENCE [LARGE SCALE GENOMIC DNA]</scope>
    <source>
        <strain evidence="2">F 1598</strain>
    </source>
</reference>
<dbReference type="HOGENOM" id="CLU_1563459_0_0_1"/>
<evidence type="ECO:0000313" key="1">
    <source>
        <dbReference type="EMBL" id="KIM77325.1"/>
    </source>
</evidence>
<organism evidence="1 2">
    <name type="scientific">Piloderma croceum (strain F 1598)</name>
    <dbReference type="NCBI Taxonomy" id="765440"/>
    <lineage>
        <taxon>Eukaryota</taxon>
        <taxon>Fungi</taxon>
        <taxon>Dikarya</taxon>
        <taxon>Basidiomycota</taxon>
        <taxon>Agaricomycotina</taxon>
        <taxon>Agaricomycetes</taxon>
        <taxon>Agaricomycetidae</taxon>
        <taxon>Atheliales</taxon>
        <taxon>Atheliaceae</taxon>
        <taxon>Piloderma</taxon>
    </lineage>
</organism>
<dbReference type="Proteomes" id="UP000054166">
    <property type="component" value="Unassembled WGS sequence"/>
</dbReference>
<evidence type="ECO:0000313" key="2">
    <source>
        <dbReference type="Proteomes" id="UP000054166"/>
    </source>
</evidence>
<protein>
    <submittedName>
        <fullName evidence="1">Uncharacterized protein</fullName>
    </submittedName>
</protein>
<keyword evidence="2" id="KW-1185">Reference proteome</keyword>
<sequence length="171" mass="19254">MYSSKVTRVSKLVPCLEKIFSMIFQWAYRLYFKIAEMDWLFCILGQQRQVAKEGVSPQHSEGADRHSHPYHTRFFALHGYGLVKGQKVVASNLLVLGQQRPNSVTGVQILGATLFTPAITASTKSVQLQALGRYWAQAYCLGGLKNRKNMWPAVALTFSLRSSSDNYYASK</sequence>
<proteinExistence type="predicted"/>
<dbReference type="InParanoid" id="A0A0C3EXS3"/>
<dbReference type="AlphaFoldDB" id="A0A0C3EXS3"/>
<dbReference type="EMBL" id="KN833026">
    <property type="protein sequence ID" value="KIM77325.1"/>
    <property type="molecule type" value="Genomic_DNA"/>
</dbReference>
<accession>A0A0C3EXS3</accession>
<gene>
    <name evidence="1" type="ORF">PILCRDRAFT_91206</name>
</gene>
<name>A0A0C3EXS3_PILCF</name>